<dbReference type="Proteomes" id="UP000236333">
    <property type="component" value="Unassembled WGS sequence"/>
</dbReference>
<keyword evidence="3" id="KW-1185">Reference proteome</keyword>
<organism evidence="2 3">
    <name type="scientific">Tetrabaena socialis</name>
    <dbReference type="NCBI Taxonomy" id="47790"/>
    <lineage>
        <taxon>Eukaryota</taxon>
        <taxon>Viridiplantae</taxon>
        <taxon>Chlorophyta</taxon>
        <taxon>core chlorophytes</taxon>
        <taxon>Chlorophyceae</taxon>
        <taxon>CS clade</taxon>
        <taxon>Chlamydomonadales</taxon>
        <taxon>Tetrabaenaceae</taxon>
        <taxon>Tetrabaena</taxon>
    </lineage>
</organism>
<dbReference type="AlphaFoldDB" id="A0A2J7ZM02"/>
<comment type="caution">
    <text evidence="2">The sequence shown here is derived from an EMBL/GenBank/DDBJ whole genome shotgun (WGS) entry which is preliminary data.</text>
</comment>
<protein>
    <submittedName>
        <fullName evidence="2">Uncharacterized protein</fullName>
    </submittedName>
</protein>
<accession>A0A2J7ZM02</accession>
<dbReference type="EMBL" id="PGGS01000948">
    <property type="protein sequence ID" value="PNH01299.1"/>
    <property type="molecule type" value="Genomic_DNA"/>
</dbReference>
<gene>
    <name evidence="2" type="ORF">TSOC_012827</name>
</gene>
<evidence type="ECO:0000313" key="3">
    <source>
        <dbReference type="Proteomes" id="UP000236333"/>
    </source>
</evidence>
<sequence length="111" mass="12044">MRGILSRSRSALKWRRQATPLPEAGGSQRRKPPAPPQDGPRPTCSSNVGGGSKARATATTHMQTRMQLMVRTEPQQHAKHECKAGNAICNNLSTIDATSAIPARHRDSHRG</sequence>
<reference evidence="2 3" key="1">
    <citation type="journal article" date="2017" name="Mol. Biol. Evol.">
        <title>The 4-celled Tetrabaena socialis nuclear genome reveals the essential components for genetic control of cell number at the origin of multicellularity in the volvocine lineage.</title>
        <authorList>
            <person name="Featherston J."/>
            <person name="Arakaki Y."/>
            <person name="Hanschen E.R."/>
            <person name="Ferris P.J."/>
            <person name="Michod R.E."/>
            <person name="Olson B.J.S.C."/>
            <person name="Nozaki H."/>
            <person name="Durand P.M."/>
        </authorList>
    </citation>
    <scope>NUCLEOTIDE SEQUENCE [LARGE SCALE GENOMIC DNA]</scope>
    <source>
        <strain evidence="2 3">NIES-571</strain>
    </source>
</reference>
<evidence type="ECO:0000256" key="1">
    <source>
        <dbReference type="SAM" id="MobiDB-lite"/>
    </source>
</evidence>
<proteinExistence type="predicted"/>
<feature type="region of interest" description="Disordered" evidence="1">
    <location>
        <begin position="1"/>
        <end position="60"/>
    </location>
</feature>
<evidence type="ECO:0000313" key="2">
    <source>
        <dbReference type="EMBL" id="PNH01299.1"/>
    </source>
</evidence>
<name>A0A2J7ZM02_9CHLO</name>